<organism evidence="2 3">
    <name type="scientific">Winogradskyella jejuensis</name>
    <dbReference type="NCBI Taxonomy" id="1089305"/>
    <lineage>
        <taxon>Bacteria</taxon>
        <taxon>Pseudomonadati</taxon>
        <taxon>Bacteroidota</taxon>
        <taxon>Flavobacteriia</taxon>
        <taxon>Flavobacteriales</taxon>
        <taxon>Flavobacteriaceae</taxon>
        <taxon>Winogradskyella</taxon>
    </lineage>
</organism>
<reference evidence="3" key="1">
    <citation type="submission" date="2016-11" db="EMBL/GenBank/DDBJ databases">
        <authorList>
            <person name="Varghese N."/>
            <person name="Submissions S."/>
        </authorList>
    </citation>
    <scope>NUCLEOTIDE SEQUENCE [LARGE SCALE GENOMIC DNA]</scope>
    <source>
        <strain evidence="3">DSM 25330</strain>
    </source>
</reference>
<dbReference type="AlphaFoldDB" id="A0A1M5TWI0"/>
<keyword evidence="1" id="KW-0812">Transmembrane</keyword>
<keyword evidence="3" id="KW-1185">Reference proteome</keyword>
<sequence>MGYMGMGMQKWIYTMRPRKPFSMERKGSFTVIPKYKRTFKIQYSNIKTDFFIKTVVIALFSIITVQLLYQWRVYEQNHFKSLKVINESKTNWEFNFLMKSGRERLNQQNVIGAYSEFKLAIAIYPDNIEAKELLIQSAIMTCYNHGKYCEELESIKTD</sequence>
<dbReference type="OrthoDB" id="1454730at2"/>
<dbReference type="RefSeq" id="WP_073086533.1">
    <property type="nucleotide sequence ID" value="NZ_FQWS01000002.1"/>
</dbReference>
<feature type="transmembrane region" description="Helical" evidence="1">
    <location>
        <begin position="50"/>
        <end position="71"/>
    </location>
</feature>
<evidence type="ECO:0000256" key="1">
    <source>
        <dbReference type="SAM" id="Phobius"/>
    </source>
</evidence>
<protein>
    <submittedName>
        <fullName evidence="2">Uncharacterized protein</fullName>
    </submittedName>
</protein>
<keyword evidence="1" id="KW-1133">Transmembrane helix</keyword>
<dbReference type="Proteomes" id="UP000184522">
    <property type="component" value="Unassembled WGS sequence"/>
</dbReference>
<dbReference type="STRING" id="1089305.SAMN05444148_2290"/>
<evidence type="ECO:0000313" key="3">
    <source>
        <dbReference type="Proteomes" id="UP000184522"/>
    </source>
</evidence>
<name>A0A1M5TWI0_9FLAO</name>
<dbReference type="EMBL" id="FQWS01000002">
    <property type="protein sequence ID" value="SHH55079.1"/>
    <property type="molecule type" value="Genomic_DNA"/>
</dbReference>
<proteinExistence type="predicted"/>
<gene>
    <name evidence="2" type="ORF">SAMN05444148_2290</name>
</gene>
<keyword evidence="1" id="KW-0472">Membrane</keyword>
<evidence type="ECO:0000313" key="2">
    <source>
        <dbReference type="EMBL" id="SHH55079.1"/>
    </source>
</evidence>
<accession>A0A1M5TWI0</accession>